<feature type="region of interest" description="Disordered" evidence="1">
    <location>
        <begin position="57"/>
        <end position="85"/>
    </location>
</feature>
<evidence type="ECO:0000313" key="3">
    <source>
        <dbReference type="Proteomes" id="UP000241885"/>
    </source>
</evidence>
<dbReference type="KEGG" id="tak:Tharo_3138"/>
<sequence length="85" mass="9118">MTRRGPVAGPRRQRGIAPRVRCAYRAAFSASDRIGDEMILPRPCFPFPVVPPAAGCAVSAPARPPGGGCPPAPERRLRSGRRDVR</sequence>
<feature type="compositionally biased region" description="Pro residues" evidence="1">
    <location>
        <begin position="62"/>
        <end position="72"/>
    </location>
</feature>
<protein>
    <submittedName>
        <fullName evidence="2">Uncharacterized protein</fullName>
    </submittedName>
</protein>
<accession>A0A2R4BRQ6</accession>
<organism evidence="2 3">
    <name type="scientific">Thauera aromatica K172</name>
    <dbReference type="NCBI Taxonomy" id="44139"/>
    <lineage>
        <taxon>Bacteria</taxon>
        <taxon>Pseudomonadati</taxon>
        <taxon>Pseudomonadota</taxon>
        <taxon>Betaproteobacteria</taxon>
        <taxon>Rhodocyclales</taxon>
        <taxon>Zoogloeaceae</taxon>
        <taxon>Thauera</taxon>
    </lineage>
</organism>
<evidence type="ECO:0000313" key="2">
    <source>
        <dbReference type="EMBL" id="AVR90019.1"/>
    </source>
</evidence>
<dbReference type="AlphaFoldDB" id="A0A2R4BRQ6"/>
<gene>
    <name evidence="2" type="ORF">Tharo_3138</name>
</gene>
<proteinExistence type="predicted"/>
<keyword evidence="3" id="KW-1185">Reference proteome</keyword>
<dbReference type="EMBL" id="CP028339">
    <property type="protein sequence ID" value="AVR90019.1"/>
    <property type="molecule type" value="Genomic_DNA"/>
</dbReference>
<name>A0A2R4BRQ6_THAAR</name>
<reference evidence="2 3" key="1">
    <citation type="submission" date="2018-03" db="EMBL/GenBank/DDBJ databases">
        <title>Complete genome sequence of Thauera aromatica, a model organism for studying aromatic compound degradation under denitrifying conditions.</title>
        <authorList>
            <person name="Lo H.-Y."/>
            <person name="Goris T."/>
            <person name="Boll M."/>
            <person name="Mueller J.A."/>
        </authorList>
    </citation>
    <scope>NUCLEOTIDE SEQUENCE [LARGE SCALE GENOMIC DNA]</scope>
    <source>
        <strain evidence="2 3">K172</strain>
    </source>
</reference>
<evidence type="ECO:0000256" key="1">
    <source>
        <dbReference type="SAM" id="MobiDB-lite"/>
    </source>
</evidence>
<feature type="compositionally biased region" description="Basic and acidic residues" evidence="1">
    <location>
        <begin position="73"/>
        <end position="85"/>
    </location>
</feature>
<dbReference type="Proteomes" id="UP000241885">
    <property type="component" value="Chromosome"/>
</dbReference>